<evidence type="ECO:0000256" key="1">
    <source>
        <dbReference type="ARBA" id="ARBA00004651"/>
    </source>
</evidence>
<proteinExistence type="predicted"/>
<dbReference type="Pfam" id="PF13515">
    <property type="entry name" value="FUSC_2"/>
    <property type="match status" value="1"/>
</dbReference>
<feature type="compositionally biased region" description="Polar residues" evidence="7">
    <location>
        <begin position="1612"/>
        <end position="1621"/>
    </location>
</feature>
<feature type="compositionally biased region" description="Low complexity" evidence="7">
    <location>
        <begin position="450"/>
        <end position="470"/>
    </location>
</feature>
<evidence type="ECO:0000256" key="4">
    <source>
        <dbReference type="ARBA" id="ARBA00022989"/>
    </source>
</evidence>
<feature type="compositionally biased region" description="Low complexity" evidence="7">
    <location>
        <begin position="478"/>
        <end position="489"/>
    </location>
</feature>
<feature type="compositionally biased region" description="Low complexity" evidence="7">
    <location>
        <begin position="1520"/>
        <end position="1530"/>
    </location>
</feature>
<feature type="compositionally biased region" description="Low complexity" evidence="7">
    <location>
        <begin position="1622"/>
        <end position="1638"/>
    </location>
</feature>
<feature type="compositionally biased region" description="Low complexity" evidence="7">
    <location>
        <begin position="264"/>
        <end position="275"/>
    </location>
</feature>
<feature type="transmembrane region" description="Helical" evidence="8">
    <location>
        <begin position="1220"/>
        <end position="1237"/>
    </location>
</feature>
<feature type="transmembrane region" description="Helical" evidence="8">
    <location>
        <begin position="1244"/>
        <end position="1264"/>
    </location>
</feature>
<feature type="domain" description="Integral membrane bound transporter" evidence="9">
    <location>
        <begin position="1194"/>
        <end position="1304"/>
    </location>
</feature>
<dbReference type="Proteomes" id="UP000051952">
    <property type="component" value="Unassembled WGS sequence"/>
</dbReference>
<feature type="compositionally biased region" description="Polar residues" evidence="7">
    <location>
        <begin position="1645"/>
        <end position="1655"/>
    </location>
</feature>
<feature type="transmembrane region" description="Helical" evidence="8">
    <location>
        <begin position="891"/>
        <end position="913"/>
    </location>
</feature>
<feature type="compositionally biased region" description="Pro residues" evidence="7">
    <location>
        <begin position="1696"/>
        <end position="1706"/>
    </location>
</feature>
<dbReference type="PANTHER" id="PTHR30509:SF9">
    <property type="entry name" value="MULTIDRUG RESISTANCE PROTEIN MDTO"/>
    <property type="match status" value="1"/>
</dbReference>
<keyword evidence="11" id="KW-1185">Reference proteome</keyword>
<dbReference type="InterPro" id="IPR049453">
    <property type="entry name" value="Memb_transporter_dom"/>
</dbReference>
<keyword evidence="6" id="KW-0175">Coiled coil</keyword>
<feature type="region of interest" description="Disordered" evidence="7">
    <location>
        <begin position="1"/>
        <end position="72"/>
    </location>
</feature>
<feature type="compositionally biased region" description="Polar residues" evidence="7">
    <location>
        <begin position="668"/>
        <end position="678"/>
    </location>
</feature>
<keyword evidence="5 8" id="KW-0472">Membrane</keyword>
<feature type="region of interest" description="Disordered" evidence="7">
    <location>
        <begin position="264"/>
        <end position="419"/>
    </location>
</feature>
<feature type="compositionally biased region" description="Low complexity" evidence="7">
    <location>
        <begin position="500"/>
        <end position="512"/>
    </location>
</feature>
<keyword evidence="4 8" id="KW-1133">Transmembrane helix</keyword>
<feature type="compositionally biased region" description="Polar residues" evidence="7">
    <location>
        <begin position="393"/>
        <end position="419"/>
    </location>
</feature>
<feature type="compositionally biased region" description="Low complexity" evidence="7">
    <location>
        <begin position="213"/>
        <end position="239"/>
    </location>
</feature>
<feature type="region of interest" description="Disordered" evidence="7">
    <location>
        <begin position="142"/>
        <end position="245"/>
    </location>
</feature>
<evidence type="ECO:0000313" key="11">
    <source>
        <dbReference type="Proteomes" id="UP000051952"/>
    </source>
</evidence>
<dbReference type="VEuPathDB" id="TriTrypDB:BSAL_38910"/>
<evidence type="ECO:0000256" key="6">
    <source>
        <dbReference type="SAM" id="Coils"/>
    </source>
</evidence>
<protein>
    <recommendedName>
        <fullName evidence="9">Integral membrane bound transporter domain-containing protein</fullName>
    </recommendedName>
</protein>
<feature type="compositionally biased region" description="Basic and acidic residues" evidence="7">
    <location>
        <begin position="316"/>
        <end position="326"/>
    </location>
</feature>
<feature type="transmembrane region" description="Helical" evidence="8">
    <location>
        <begin position="845"/>
        <end position="862"/>
    </location>
</feature>
<comment type="subcellular location">
    <subcellularLocation>
        <location evidence="1">Cell membrane</location>
        <topology evidence="1">Multi-pass membrane protein</topology>
    </subcellularLocation>
</comment>
<dbReference type="OrthoDB" id="251552at2759"/>
<feature type="compositionally biased region" description="Polar residues" evidence="7">
    <location>
        <begin position="1567"/>
        <end position="1585"/>
    </location>
</feature>
<dbReference type="PANTHER" id="PTHR30509">
    <property type="entry name" value="P-HYDROXYBENZOIC ACID EFFLUX PUMP SUBUNIT-RELATED"/>
    <property type="match status" value="1"/>
</dbReference>
<dbReference type="GO" id="GO:0005886">
    <property type="term" value="C:plasma membrane"/>
    <property type="evidence" value="ECO:0007669"/>
    <property type="project" value="UniProtKB-SubCell"/>
</dbReference>
<keyword evidence="2" id="KW-1003">Cell membrane</keyword>
<feature type="transmembrane region" description="Helical" evidence="8">
    <location>
        <begin position="819"/>
        <end position="839"/>
    </location>
</feature>
<evidence type="ECO:0000256" key="7">
    <source>
        <dbReference type="SAM" id="MobiDB-lite"/>
    </source>
</evidence>
<feature type="transmembrane region" description="Helical" evidence="8">
    <location>
        <begin position="1292"/>
        <end position="1310"/>
    </location>
</feature>
<feature type="compositionally biased region" description="Pro residues" evidence="7">
    <location>
        <begin position="276"/>
        <end position="302"/>
    </location>
</feature>
<name>A0A0S4JPT1_BODSA</name>
<keyword evidence="3 8" id="KW-0812">Transmembrane</keyword>
<organism evidence="10 11">
    <name type="scientific">Bodo saltans</name>
    <name type="common">Flagellated protozoan</name>
    <dbReference type="NCBI Taxonomy" id="75058"/>
    <lineage>
        <taxon>Eukaryota</taxon>
        <taxon>Discoba</taxon>
        <taxon>Euglenozoa</taxon>
        <taxon>Kinetoplastea</taxon>
        <taxon>Metakinetoplastina</taxon>
        <taxon>Eubodonida</taxon>
        <taxon>Bodonidae</taxon>
        <taxon>Bodo</taxon>
    </lineage>
</organism>
<feature type="region of interest" description="Disordered" evidence="7">
    <location>
        <begin position="443"/>
        <end position="549"/>
    </location>
</feature>
<feature type="compositionally biased region" description="Polar residues" evidence="7">
    <location>
        <begin position="156"/>
        <end position="171"/>
    </location>
</feature>
<evidence type="ECO:0000313" key="10">
    <source>
        <dbReference type="EMBL" id="CUG92697.1"/>
    </source>
</evidence>
<feature type="compositionally biased region" description="Polar residues" evidence="7">
    <location>
        <begin position="641"/>
        <end position="659"/>
    </location>
</feature>
<feature type="coiled-coil region" evidence="6">
    <location>
        <begin position="1067"/>
        <end position="1101"/>
    </location>
</feature>
<evidence type="ECO:0000256" key="8">
    <source>
        <dbReference type="SAM" id="Phobius"/>
    </source>
</evidence>
<evidence type="ECO:0000259" key="9">
    <source>
        <dbReference type="Pfam" id="PF13515"/>
    </source>
</evidence>
<feature type="compositionally biased region" description="Low complexity" evidence="7">
    <location>
        <begin position="364"/>
        <end position="377"/>
    </location>
</feature>
<dbReference type="EMBL" id="CYKH01002075">
    <property type="protein sequence ID" value="CUG92697.1"/>
    <property type="molecule type" value="Genomic_DNA"/>
</dbReference>
<gene>
    <name evidence="10" type="ORF">BSAL_38910</name>
</gene>
<feature type="region of interest" description="Disordered" evidence="7">
    <location>
        <begin position="1500"/>
        <end position="1744"/>
    </location>
</feature>
<feature type="compositionally biased region" description="Low complexity" evidence="7">
    <location>
        <begin position="525"/>
        <end position="541"/>
    </location>
</feature>
<reference evidence="11" key="1">
    <citation type="submission" date="2015-09" db="EMBL/GenBank/DDBJ databases">
        <authorList>
            <consortium name="Pathogen Informatics"/>
        </authorList>
    </citation>
    <scope>NUCLEOTIDE SEQUENCE [LARGE SCALE GENOMIC DNA]</scope>
    <source>
        <strain evidence="11">Lake Konstanz</strain>
    </source>
</reference>
<accession>A0A0S4JPT1</accession>
<sequence>MPRQQHRRRHSLGGDSSAHFEMARSLNSSGHPNEPEQRQSSPLFGVSAESADFSPSSPAMQLGETPPYLGATATGRFLLGNSVAAAAGRSSGGGGGGTDTPYGGVSVSLSPPDMAQSSFLLQQHGHNAAAVAAFLRDFKESSATQQGTEDDDSTFRDNNSLVSPPNGMSTTQQQQQQQPQFMVGGGSIDSVATVGGSSPPRATRSRQLPPMHTTTLLAASPPSPPTGTTTSATNTGGTLINSPMMQQHPNSAFTVVSPNSISTTPKVTAATTPSATAPPPLALAASRPPPPPTSVPPPPPPVSTFTPIALSSQQTHHQDPNARNEVVDDNAFPRLRTSSSDLLPPANPSSQRGRAAASAVELTASSAHQRSSSAGSAFPKFSELESRGGGAMTSASPYSHRTASPTTGHTTSRRYVSSGASRNFADVRNSKIAHGGVGNARTMSLGGFESVHSSNSSPHYPNHQQQQHQQDNTRWGSTAAATTAANGAAKEPSAFSPLRSNGFHTSTTTTNGATGGFGSFPQQQRGGMPPSSSSSHGSPHRFGGGSRDGNIMPAYHSYLSNRGEAKRQFDFGIQLVPNNSNPLGAGAISGHAAGDLEIGGGARHPLLKRRHNSTDDLIKLTDPMAWRAVSPTSPAARRRGQFSNNNNGAATPGGSSDLSFSPHRGSNLVPSGSPAQSSVGGGADATILPLINSGGGGGGEHEKKLQERRKRMAEIDEDEMLEKQRRNAVVTSALHNIPWLQRTVEPHSTFGGDQCAVCIAPRFWVRIDWTLRATFLAVLPATVLSLDPSTTGYFALPSTVASFAYWITAPTFGSGIREFVIVLKGSIVTLIFLSIVLAIDPTSSRVLFIFLYFLQILLIALVAESIKKTGAWCIAVFMVQLYSTPEQTGYAFVRDFLVSVIIGGAMGIGAFLFPRINWSHKLATGLCSTYGGALSIIIQGVVSSYWSKTEMEREYCLIRIKQLMQVCSQCSADLDTRIDETEYEPHSGETIAKIRRRAVFLRDMTRIVACILQLVENIALKPEILETRLLAPFSDRIQEPLTILVSAMDNTVLKICDFKHPITETELELFRSVREDFQERLSEIRDELILTNEEYETEEADVFLGAFLFCIDEMAETIATFREPTNVPSRILEWIKSPIDDLLSCYKTLRVMLTVLVTEGALIRRAKEAIKLALSMTIPILIQVFVLSKEDATPVAGPAIIAFVVQRTGAESFQYASNRVLGTVMGSLTALFAVQLADGELWQLYIYLGILSLVGNFVQTSIPFTQAGNAMVFSVISIISQYSDPNAAMNRIQQNIFSITVYFAITYILWPIRSIEKLKLELDSAIRSYRETMYKLLGSLDAPMDDISDVIRMAEEHWNENARRVKREESLVPAAVREPTMIGVAFPEQPWLRLIKSQQTLSSLAWMLRFAFQTFEQSTSVSPGDRSLHWVVVKHIAPQARELSELIFAACDLYLLALSNAEMVPVQHLVRLRTHMMEVYKKMIARYAEALILRLENEDGWQGGDHSSNGDDNNGEEPRAPSAAAEAAAAVQKETTPQRKGAASSTKEKETSPPQQQPPAAAAPQQLQTTIRGASGTVNMKQTIPSPKLKPQPAAAGSGVKKSQKDGGVVTTAGSNKSQLLSSSSAAAPPVAAATAEARPPHNFSDLSLSANLSMSIEPMKQTIKPPPAAGPPLSASTKKLPPPVPSSATFEFPSSPKPLHSPAPLPGGSTTTLEMHRPSPVRLASPSGRRDVTACRRATFTQS</sequence>
<feature type="compositionally biased region" description="Basic residues" evidence="7">
    <location>
        <begin position="1"/>
        <end position="11"/>
    </location>
</feature>
<evidence type="ECO:0000256" key="3">
    <source>
        <dbReference type="ARBA" id="ARBA00022692"/>
    </source>
</evidence>
<evidence type="ECO:0000256" key="5">
    <source>
        <dbReference type="ARBA" id="ARBA00023136"/>
    </source>
</evidence>
<evidence type="ECO:0000256" key="2">
    <source>
        <dbReference type="ARBA" id="ARBA00022475"/>
    </source>
</evidence>
<feature type="region of interest" description="Disordered" evidence="7">
    <location>
        <begin position="629"/>
        <end position="708"/>
    </location>
</feature>